<feature type="chain" id="PRO_5010285442" description="Lipoprotein" evidence="1">
    <location>
        <begin position="23"/>
        <end position="131"/>
    </location>
</feature>
<sequence length="131" mass="14728">MKQTRTAAIVLVLALAAGSAVARSTDIYEPPAVMWTASPETTTQQLHDRIVVASKSLGWVVVGDEPGRLELHYDKQGKHQVNIAVHYNTDTYRISYLHSVNLNYSEGDGKREIHPNYNRWVRNLMKKISAP</sequence>
<keyword evidence="1" id="KW-0732">Signal</keyword>
<evidence type="ECO:0000313" key="3">
    <source>
        <dbReference type="Proteomes" id="UP000183417"/>
    </source>
</evidence>
<protein>
    <recommendedName>
        <fullName evidence="4">Lipoprotein</fullName>
    </recommendedName>
</protein>
<reference evidence="2 3" key="1">
    <citation type="submission" date="2016-10" db="EMBL/GenBank/DDBJ databases">
        <authorList>
            <person name="de Groot N.N."/>
        </authorList>
    </citation>
    <scope>NUCLEOTIDE SEQUENCE [LARGE SCALE GENOMIC DNA]</scope>
    <source>
        <strain evidence="2 3">LMG 24775</strain>
    </source>
</reference>
<dbReference type="EMBL" id="FNPE01000030">
    <property type="protein sequence ID" value="SDZ50770.1"/>
    <property type="molecule type" value="Genomic_DNA"/>
</dbReference>
<evidence type="ECO:0000256" key="1">
    <source>
        <dbReference type="SAM" id="SignalP"/>
    </source>
</evidence>
<gene>
    <name evidence="2" type="ORF">SAMN05421547_13016</name>
</gene>
<evidence type="ECO:0000313" key="2">
    <source>
        <dbReference type="EMBL" id="SDZ50770.1"/>
    </source>
</evidence>
<dbReference type="GeneID" id="94692955"/>
<name>A0A1H3TKY9_9BURK</name>
<dbReference type="AlphaFoldDB" id="A0A1H3TKY9"/>
<feature type="signal peptide" evidence="1">
    <location>
        <begin position="1"/>
        <end position="22"/>
    </location>
</feature>
<evidence type="ECO:0008006" key="4">
    <source>
        <dbReference type="Google" id="ProtNLM"/>
    </source>
</evidence>
<proteinExistence type="predicted"/>
<dbReference type="RefSeq" id="WP_046239896.1">
    <property type="nucleotide sequence ID" value="NZ_CP141274.1"/>
</dbReference>
<accession>A0A1H3TKY9</accession>
<dbReference type="Proteomes" id="UP000183417">
    <property type="component" value="Unassembled WGS sequence"/>
</dbReference>
<organism evidence="2 3">
    <name type="scientific">Delftia lacustris</name>
    <dbReference type="NCBI Taxonomy" id="558537"/>
    <lineage>
        <taxon>Bacteria</taxon>
        <taxon>Pseudomonadati</taxon>
        <taxon>Pseudomonadota</taxon>
        <taxon>Betaproteobacteria</taxon>
        <taxon>Burkholderiales</taxon>
        <taxon>Comamonadaceae</taxon>
        <taxon>Delftia</taxon>
    </lineage>
</organism>